<comment type="caution">
    <text evidence="1">The sequence shown here is derived from an EMBL/GenBank/DDBJ whole genome shotgun (WGS) entry which is preliminary data.</text>
</comment>
<protein>
    <submittedName>
        <fullName evidence="1">Uncharacterized protein</fullName>
    </submittedName>
</protein>
<dbReference type="EMBL" id="LAZR01006218">
    <property type="protein sequence ID" value="KKM93830.1"/>
    <property type="molecule type" value="Genomic_DNA"/>
</dbReference>
<gene>
    <name evidence="1" type="ORF">LCGC14_1204430</name>
</gene>
<organism evidence="1">
    <name type="scientific">marine sediment metagenome</name>
    <dbReference type="NCBI Taxonomy" id="412755"/>
    <lineage>
        <taxon>unclassified sequences</taxon>
        <taxon>metagenomes</taxon>
        <taxon>ecological metagenomes</taxon>
    </lineage>
</organism>
<accession>A0A0F9NYC0</accession>
<reference evidence="1" key="1">
    <citation type="journal article" date="2015" name="Nature">
        <title>Complex archaea that bridge the gap between prokaryotes and eukaryotes.</title>
        <authorList>
            <person name="Spang A."/>
            <person name="Saw J.H."/>
            <person name="Jorgensen S.L."/>
            <person name="Zaremba-Niedzwiedzka K."/>
            <person name="Martijn J."/>
            <person name="Lind A.E."/>
            <person name="van Eijk R."/>
            <person name="Schleper C."/>
            <person name="Guy L."/>
            <person name="Ettema T.J."/>
        </authorList>
    </citation>
    <scope>NUCLEOTIDE SEQUENCE</scope>
</reference>
<dbReference type="AlphaFoldDB" id="A0A0F9NYC0"/>
<evidence type="ECO:0000313" key="1">
    <source>
        <dbReference type="EMBL" id="KKM93830.1"/>
    </source>
</evidence>
<proteinExistence type="predicted"/>
<sequence>MGKGVYIMSYDSEITGEMYYILLDRIKKLEEQEKLNAGEIRNCKQDIHELKGRSIDVLHIEELANFPSIAKCEVVEDKENDIWSTRCDRCTQWAFGCELSGQSRKECAEQHFKFFKPKKGDLNEPR</sequence>
<name>A0A0F9NYC0_9ZZZZ</name>